<evidence type="ECO:0000313" key="4">
    <source>
        <dbReference type="EMBL" id="MBR7781235.1"/>
    </source>
</evidence>
<evidence type="ECO:0000256" key="1">
    <source>
        <dbReference type="ARBA" id="ARBA00022679"/>
    </source>
</evidence>
<dbReference type="RefSeq" id="WP_212686609.1">
    <property type="nucleotide sequence ID" value="NZ_CAXBSD010000349.1"/>
</dbReference>
<protein>
    <submittedName>
        <fullName evidence="4">GNAT family N-acetyltransferase</fullName>
    </submittedName>
</protein>
<dbReference type="Gene3D" id="3.40.630.30">
    <property type="match status" value="1"/>
</dbReference>
<keyword evidence="1" id="KW-0808">Transferase</keyword>
<comment type="caution">
    <text evidence="4">The sequence shown here is derived from an EMBL/GenBank/DDBJ whole genome shotgun (WGS) entry which is preliminary data.</text>
</comment>
<dbReference type="PROSITE" id="PS51186">
    <property type="entry name" value="GNAT"/>
    <property type="match status" value="1"/>
</dbReference>
<dbReference type="Proteomes" id="UP000680067">
    <property type="component" value="Unassembled WGS sequence"/>
</dbReference>
<accession>A0A941DJZ8</accession>
<dbReference type="InterPro" id="IPR000182">
    <property type="entry name" value="GNAT_dom"/>
</dbReference>
<evidence type="ECO:0000313" key="5">
    <source>
        <dbReference type="Proteomes" id="UP000680067"/>
    </source>
</evidence>
<organism evidence="4 5">
    <name type="scientific">Undibacterium luofuense</name>
    <dbReference type="NCBI Taxonomy" id="2828733"/>
    <lineage>
        <taxon>Bacteria</taxon>
        <taxon>Pseudomonadati</taxon>
        <taxon>Pseudomonadota</taxon>
        <taxon>Betaproteobacteria</taxon>
        <taxon>Burkholderiales</taxon>
        <taxon>Oxalobacteraceae</taxon>
        <taxon>Undibacterium</taxon>
    </lineage>
</organism>
<dbReference type="PANTHER" id="PTHR43877:SF2">
    <property type="entry name" value="AMINOALKYLPHOSPHONATE N-ACETYLTRANSFERASE-RELATED"/>
    <property type="match status" value="1"/>
</dbReference>
<name>A0A941DJZ8_9BURK</name>
<sequence>MPDLTIREAGQTEAALIAELTRQCWANKVASSSSGHRENTEQVAAELAHGGGFIMYLDDVPAGSVRWLPVDMDASIWEMRRMGVLPAFRGQGYSEHLLEAVILAAQTAGIEELRLGVRIDQPRLLDLYAAYEFELAPELDYAHANPAEPKPYVMRRFLR</sequence>
<evidence type="ECO:0000259" key="3">
    <source>
        <dbReference type="PROSITE" id="PS51186"/>
    </source>
</evidence>
<reference evidence="4" key="1">
    <citation type="submission" date="2021-04" db="EMBL/GenBank/DDBJ databases">
        <title>novel species isolated from subtropical streams in China.</title>
        <authorList>
            <person name="Lu H."/>
        </authorList>
    </citation>
    <scope>NUCLEOTIDE SEQUENCE</scope>
    <source>
        <strain evidence="4">LFS511W</strain>
    </source>
</reference>
<dbReference type="Pfam" id="PF00583">
    <property type="entry name" value="Acetyltransf_1"/>
    <property type="match status" value="1"/>
</dbReference>
<dbReference type="EMBL" id="JAGSPN010000002">
    <property type="protein sequence ID" value="MBR7781235.1"/>
    <property type="molecule type" value="Genomic_DNA"/>
</dbReference>
<dbReference type="SUPFAM" id="SSF55729">
    <property type="entry name" value="Acyl-CoA N-acyltransferases (Nat)"/>
    <property type="match status" value="1"/>
</dbReference>
<dbReference type="InterPro" id="IPR016181">
    <property type="entry name" value="Acyl_CoA_acyltransferase"/>
</dbReference>
<dbReference type="InterPro" id="IPR050832">
    <property type="entry name" value="Bact_Acetyltransf"/>
</dbReference>
<feature type="domain" description="N-acetyltransferase" evidence="3">
    <location>
        <begin position="4"/>
        <end position="159"/>
    </location>
</feature>
<evidence type="ECO:0000256" key="2">
    <source>
        <dbReference type="ARBA" id="ARBA00023315"/>
    </source>
</evidence>
<dbReference type="GO" id="GO:0016747">
    <property type="term" value="F:acyltransferase activity, transferring groups other than amino-acyl groups"/>
    <property type="evidence" value="ECO:0007669"/>
    <property type="project" value="InterPro"/>
</dbReference>
<dbReference type="AlphaFoldDB" id="A0A941DJZ8"/>
<gene>
    <name evidence="4" type="ORF">KDM89_03690</name>
</gene>
<dbReference type="PANTHER" id="PTHR43877">
    <property type="entry name" value="AMINOALKYLPHOSPHONATE N-ACETYLTRANSFERASE-RELATED-RELATED"/>
    <property type="match status" value="1"/>
</dbReference>
<proteinExistence type="predicted"/>
<keyword evidence="5" id="KW-1185">Reference proteome</keyword>
<keyword evidence="2" id="KW-0012">Acyltransferase</keyword>
<dbReference type="CDD" id="cd04301">
    <property type="entry name" value="NAT_SF"/>
    <property type="match status" value="1"/>
</dbReference>